<protein>
    <recommendedName>
        <fullName evidence="5">Large ribosomal subunit protein uL30</fullName>
    </recommendedName>
</protein>
<dbReference type="CDD" id="cd01658">
    <property type="entry name" value="Ribosomal_L30"/>
    <property type="match status" value="1"/>
</dbReference>
<sequence>MAKQLQITLKRSLIGRPEAQRRTVTSLGLRKLNQSVTQQDNAAIRGMVNQVKHLVDVKEIEA</sequence>
<dbReference type="InterPro" id="IPR018038">
    <property type="entry name" value="Ribosomal_uL30_CS"/>
</dbReference>
<dbReference type="Pfam" id="PF00327">
    <property type="entry name" value="Ribosomal_L30"/>
    <property type="match status" value="1"/>
</dbReference>
<evidence type="ECO:0000256" key="3">
    <source>
        <dbReference type="ARBA" id="ARBA00022980"/>
    </source>
</evidence>
<dbReference type="GO" id="GO:0022625">
    <property type="term" value="C:cytosolic large ribosomal subunit"/>
    <property type="evidence" value="ECO:0007669"/>
    <property type="project" value="TreeGrafter"/>
</dbReference>
<name>A0A2W1NTX5_PAEXE</name>
<dbReference type="AlphaFoldDB" id="A0A2W1NTX5"/>
<accession>A0A2W1NTX5</accession>
<keyword evidence="9" id="KW-1185">Reference proteome</keyword>
<dbReference type="Gene3D" id="3.30.1390.20">
    <property type="entry name" value="Ribosomal protein L30, ferredoxin-like fold domain"/>
    <property type="match status" value="1"/>
</dbReference>
<dbReference type="GO" id="GO:0006412">
    <property type="term" value="P:translation"/>
    <property type="evidence" value="ECO:0007669"/>
    <property type="project" value="UniProtKB-UniRule"/>
</dbReference>
<evidence type="ECO:0000256" key="6">
    <source>
        <dbReference type="RuleBase" id="RU003734"/>
    </source>
</evidence>
<reference evidence="8" key="1">
    <citation type="submission" date="2018-06" db="EMBL/GenBank/DDBJ databases">
        <title>Paenibacillus xerothermodurans sp. nov. an extremely dry heat resistant spore forming bacterium isolated from the soil of Cape Canaveral, Florida.</title>
        <authorList>
            <person name="Seuylemezian A."/>
            <person name="Kaur N."/>
            <person name="Patil P."/>
            <person name="Patil P."/>
            <person name="Mayilraj S."/>
            <person name="Vaishampayan P."/>
        </authorList>
    </citation>
    <scope>NUCLEOTIDE SEQUENCE [LARGE SCALE GENOMIC DNA]</scope>
    <source>
        <strain evidence="8">ATCC 27380</strain>
    </source>
</reference>
<dbReference type="InterPro" id="IPR005996">
    <property type="entry name" value="Ribosomal_uL30_bac-type"/>
</dbReference>
<dbReference type="GO" id="GO:0003735">
    <property type="term" value="F:structural constituent of ribosome"/>
    <property type="evidence" value="ECO:0007669"/>
    <property type="project" value="InterPro"/>
</dbReference>
<comment type="caution">
    <text evidence="8">The sequence shown here is derived from an EMBL/GenBank/DDBJ whole genome shotgun (WGS) entry which is preliminary data.</text>
</comment>
<proteinExistence type="inferred from homology"/>
<dbReference type="PROSITE" id="PS00634">
    <property type="entry name" value="RIBOSOMAL_L30"/>
    <property type="match status" value="1"/>
</dbReference>
<dbReference type="InterPro" id="IPR036919">
    <property type="entry name" value="Ribo_uL30_ferredoxin-like_sf"/>
</dbReference>
<dbReference type="PANTHER" id="PTHR15892">
    <property type="entry name" value="MITOCHONDRIAL RIBOSOMAL PROTEIN L30"/>
    <property type="match status" value="1"/>
</dbReference>
<dbReference type="EMBL" id="NHRJ02000021">
    <property type="protein sequence ID" value="PZE19122.1"/>
    <property type="molecule type" value="Genomic_DNA"/>
</dbReference>
<dbReference type="RefSeq" id="WP_089201735.1">
    <property type="nucleotide sequence ID" value="NZ_NHRJ02000021.1"/>
</dbReference>
<gene>
    <name evidence="5" type="primary">rpmD</name>
    <name evidence="8" type="ORF">CBW46_020060</name>
</gene>
<evidence type="ECO:0000313" key="8">
    <source>
        <dbReference type="EMBL" id="PZE19122.1"/>
    </source>
</evidence>
<dbReference type="PANTHER" id="PTHR15892:SF2">
    <property type="entry name" value="LARGE RIBOSOMAL SUBUNIT PROTEIN UL30M"/>
    <property type="match status" value="1"/>
</dbReference>
<evidence type="ECO:0000256" key="1">
    <source>
        <dbReference type="ARBA" id="ARBA00007594"/>
    </source>
</evidence>
<dbReference type="Proteomes" id="UP000214746">
    <property type="component" value="Unassembled WGS sequence"/>
</dbReference>
<comment type="subunit">
    <text evidence="2 5">Part of the 50S ribosomal subunit.</text>
</comment>
<dbReference type="InterPro" id="IPR016082">
    <property type="entry name" value="Ribosomal_uL30_ferredoxin-like"/>
</dbReference>
<dbReference type="SUPFAM" id="SSF55129">
    <property type="entry name" value="Ribosomal protein L30p/L7e"/>
    <property type="match status" value="1"/>
</dbReference>
<comment type="similarity">
    <text evidence="1 5 6">Belongs to the universal ribosomal protein uL30 family.</text>
</comment>
<dbReference type="HAMAP" id="MF_01371_B">
    <property type="entry name" value="Ribosomal_uL30_B"/>
    <property type="match status" value="1"/>
</dbReference>
<dbReference type="NCBIfam" id="TIGR01308">
    <property type="entry name" value="rpmD_bact"/>
    <property type="match status" value="1"/>
</dbReference>
<keyword evidence="3 5" id="KW-0689">Ribosomal protein</keyword>
<evidence type="ECO:0000256" key="5">
    <source>
        <dbReference type="HAMAP-Rule" id="MF_01371"/>
    </source>
</evidence>
<dbReference type="OrthoDB" id="9812790at2"/>
<dbReference type="PIRSF" id="PIRSF002211">
    <property type="entry name" value="Ribosomal_L30_bac-type"/>
    <property type="match status" value="1"/>
</dbReference>
<feature type="domain" description="Large ribosomal subunit protein uL30-like ferredoxin-like fold" evidence="7">
    <location>
        <begin position="5"/>
        <end position="55"/>
    </location>
</feature>
<dbReference type="FunFam" id="3.30.1390.20:FF:000001">
    <property type="entry name" value="50S ribosomal protein L30"/>
    <property type="match status" value="1"/>
</dbReference>
<organism evidence="8 9">
    <name type="scientific">Paenibacillus xerothermodurans</name>
    <dbReference type="NCBI Taxonomy" id="1977292"/>
    <lineage>
        <taxon>Bacteria</taxon>
        <taxon>Bacillati</taxon>
        <taxon>Bacillota</taxon>
        <taxon>Bacilli</taxon>
        <taxon>Bacillales</taxon>
        <taxon>Paenibacillaceae</taxon>
        <taxon>Paenibacillus</taxon>
    </lineage>
</organism>
<evidence type="ECO:0000259" key="7">
    <source>
        <dbReference type="Pfam" id="PF00327"/>
    </source>
</evidence>
<evidence type="ECO:0000256" key="4">
    <source>
        <dbReference type="ARBA" id="ARBA00023274"/>
    </source>
</evidence>
<evidence type="ECO:0000313" key="9">
    <source>
        <dbReference type="Proteomes" id="UP000214746"/>
    </source>
</evidence>
<keyword evidence="4 5" id="KW-0687">Ribonucleoprotein</keyword>
<evidence type="ECO:0000256" key="2">
    <source>
        <dbReference type="ARBA" id="ARBA00011838"/>
    </source>
</evidence>